<evidence type="ECO:0000313" key="3">
    <source>
        <dbReference type="EMBL" id="RAR16225.1"/>
    </source>
</evidence>
<dbReference type="Proteomes" id="UP000249619">
    <property type="component" value="Unassembled WGS sequence"/>
</dbReference>
<keyword evidence="2" id="KW-1133">Transmembrane helix</keyword>
<proteinExistence type="predicted"/>
<reference evidence="4" key="1">
    <citation type="submission" date="2018-05" db="EMBL/GenBank/DDBJ databases">
        <title>Draft genome sequence of Stemphylium lycopersici strain CIDEFI 213.</title>
        <authorList>
            <person name="Medina R."/>
            <person name="Franco M.E.E."/>
            <person name="Lucentini C.G."/>
            <person name="Saparrat M.C.N."/>
            <person name="Balatti P.A."/>
        </authorList>
    </citation>
    <scope>NUCLEOTIDE SEQUENCE [LARGE SCALE GENOMIC DNA]</scope>
    <source>
        <strain evidence="4">CIDEFI 213</strain>
    </source>
</reference>
<evidence type="ECO:0000256" key="1">
    <source>
        <dbReference type="SAM" id="MobiDB-lite"/>
    </source>
</evidence>
<name>A0A364NFX2_STELY</name>
<feature type="compositionally biased region" description="Low complexity" evidence="1">
    <location>
        <begin position="107"/>
        <end position="119"/>
    </location>
</feature>
<gene>
    <name evidence="3" type="ORF">DDE83_000351</name>
</gene>
<organism evidence="3 4">
    <name type="scientific">Stemphylium lycopersici</name>
    <name type="common">Tomato gray leaf spot disease fungus</name>
    <name type="synonym">Thyrospora lycopersici</name>
    <dbReference type="NCBI Taxonomy" id="183478"/>
    <lineage>
        <taxon>Eukaryota</taxon>
        <taxon>Fungi</taxon>
        <taxon>Dikarya</taxon>
        <taxon>Ascomycota</taxon>
        <taxon>Pezizomycotina</taxon>
        <taxon>Dothideomycetes</taxon>
        <taxon>Pleosporomycetidae</taxon>
        <taxon>Pleosporales</taxon>
        <taxon>Pleosporineae</taxon>
        <taxon>Pleosporaceae</taxon>
        <taxon>Stemphylium</taxon>
    </lineage>
</organism>
<evidence type="ECO:0000256" key="2">
    <source>
        <dbReference type="SAM" id="Phobius"/>
    </source>
</evidence>
<feature type="region of interest" description="Disordered" evidence="1">
    <location>
        <begin position="71"/>
        <end position="142"/>
    </location>
</feature>
<keyword evidence="2" id="KW-0472">Membrane</keyword>
<protein>
    <submittedName>
        <fullName evidence="3">Uncharacterized protein</fullName>
    </submittedName>
</protein>
<dbReference type="AlphaFoldDB" id="A0A364NFX2"/>
<keyword evidence="2" id="KW-0812">Transmembrane</keyword>
<dbReference type="EMBL" id="QGDH01000004">
    <property type="protein sequence ID" value="RAR16225.1"/>
    <property type="molecule type" value="Genomic_DNA"/>
</dbReference>
<keyword evidence="4" id="KW-1185">Reference proteome</keyword>
<feature type="transmembrane region" description="Helical" evidence="2">
    <location>
        <begin position="40"/>
        <end position="64"/>
    </location>
</feature>
<evidence type="ECO:0000313" key="4">
    <source>
        <dbReference type="Proteomes" id="UP000249619"/>
    </source>
</evidence>
<comment type="caution">
    <text evidence="3">The sequence shown here is derived from an EMBL/GenBank/DDBJ whole genome shotgun (WGS) entry which is preliminary data.</text>
</comment>
<sequence>MPGFMPDVRIRPAQMSTASHAGDPQPSIIMSGSIRGISTMVVALIAVGGVAGLIALLVVIAIALDMPNRRKRKNNKSLMSAEEMEKKSVDFDDEERGVVQIKTTEAPSTSPNSPSQSSQALRTPSPAGRSGSAPILALPRLD</sequence>
<accession>A0A364NFX2</accession>